<dbReference type="InterPro" id="IPR037185">
    <property type="entry name" value="EmrE-like"/>
</dbReference>
<dbReference type="InterPro" id="IPR050638">
    <property type="entry name" value="AA-Vitamin_Transporters"/>
</dbReference>
<gene>
    <name evidence="8" type="ORF">HLH48_21880</name>
</gene>
<evidence type="ECO:0000256" key="4">
    <source>
        <dbReference type="ARBA" id="ARBA00022989"/>
    </source>
</evidence>
<proteinExistence type="inferred from homology"/>
<feature type="transmembrane region" description="Helical" evidence="6">
    <location>
        <begin position="12"/>
        <end position="29"/>
    </location>
</feature>
<dbReference type="GO" id="GO:0016020">
    <property type="term" value="C:membrane"/>
    <property type="evidence" value="ECO:0007669"/>
    <property type="project" value="UniProtKB-SubCell"/>
</dbReference>
<protein>
    <submittedName>
        <fullName evidence="8">DMT family transporter</fullName>
    </submittedName>
</protein>
<dbReference type="SUPFAM" id="SSF103481">
    <property type="entry name" value="Multidrug resistance efflux transporter EmrE"/>
    <property type="match status" value="2"/>
</dbReference>
<dbReference type="EMBL" id="JABEQJ010000052">
    <property type="protein sequence ID" value="MBB2162752.1"/>
    <property type="molecule type" value="Genomic_DNA"/>
</dbReference>
<feature type="transmembrane region" description="Helical" evidence="6">
    <location>
        <begin position="209"/>
        <end position="230"/>
    </location>
</feature>
<evidence type="ECO:0000259" key="7">
    <source>
        <dbReference type="Pfam" id="PF00892"/>
    </source>
</evidence>
<feature type="transmembrane region" description="Helical" evidence="6">
    <location>
        <begin position="122"/>
        <end position="140"/>
    </location>
</feature>
<feature type="transmembrane region" description="Helical" evidence="6">
    <location>
        <begin position="146"/>
        <end position="165"/>
    </location>
</feature>
<sequence>MDKTTTGWGSGLLGVIIFSGSLPATRVAVADFSPTFLTAARAVIAALIAMCLLFALRQRRPQRADYLPLIIVAIGVVVGFPLLTALALQHVTAAHSIVFIGLLPLTTAIFGVLRGGEHPRPAFWIFSVIGASTVVGFALSRAADGSLAGDLLMIAAILLCGLGYAEGAALSRRLGGWQVISWALLLALPLMAAISFGTQPRNWTAIEPAAWISLGYVSIFSMLVGFIFWYHGLALGGIAGVGQLQLLQPFFGLILAATLLHEPIAWTMIASTAVVVLCVAGAKRFA</sequence>
<evidence type="ECO:0000313" key="9">
    <source>
        <dbReference type="Proteomes" id="UP000589085"/>
    </source>
</evidence>
<dbReference type="PANTHER" id="PTHR32322">
    <property type="entry name" value="INNER MEMBRANE TRANSPORTER"/>
    <property type="match status" value="1"/>
</dbReference>
<dbReference type="InterPro" id="IPR000620">
    <property type="entry name" value="EamA_dom"/>
</dbReference>
<feature type="transmembrane region" description="Helical" evidence="6">
    <location>
        <begin position="35"/>
        <end position="55"/>
    </location>
</feature>
<keyword evidence="5 6" id="KW-0472">Membrane</keyword>
<comment type="subcellular location">
    <subcellularLocation>
        <location evidence="1">Membrane</location>
        <topology evidence="1">Multi-pass membrane protein</topology>
    </subcellularLocation>
</comment>
<organism evidence="8 9">
    <name type="scientific">Gluconacetobacter sacchari</name>
    <dbReference type="NCBI Taxonomy" id="92759"/>
    <lineage>
        <taxon>Bacteria</taxon>
        <taxon>Pseudomonadati</taxon>
        <taxon>Pseudomonadota</taxon>
        <taxon>Alphaproteobacteria</taxon>
        <taxon>Acetobacterales</taxon>
        <taxon>Acetobacteraceae</taxon>
        <taxon>Gluconacetobacter</taxon>
    </lineage>
</organism>
<evidence type="ECO:0000256" key="2">
    <source>
        <dbReference type="ARBA" id="ARBA00007362"/>
    </source>
</evidence>
<dbReference type="RefSeq" id="WP_182999567.1">
    <property type="nucleotide sequence ID" value="NZ_JABEQJ010000052.1"/>
</dbReference>
<evidence type="ECO:0000256" key="5">
    <source>
        <dbReference type="ARBA" id="ARBA00023136"/>
    </source>
</evidence>
<reference evidence="8 9" key="1">
    <citation type="submission" date="2020-04" db="EMBL/GenBank/DDBJ databases">
        <title>Description of novel Gluconacetobacter.</title>
        <authorList>
            <person name="Sombolestani A."/>
        </authorList>
    </citation>
    <scope>NUCLEOTIDE SEQUENCE [LARGE SCALE GENOMIC DNA]</scope>
    <source>
        <strain evidence="8 9">LMG 19747</strain>
    </source>
</reference>
<accession>A0A7W4IHF9</accession>
<evidence type="ECO:0000256" key="1">
    <source>
        <dbReference type="ARBA" id="ARBA00004141"/>
    </source>
</evidence>
<feature type="transmembrane region" description="Helical" evidence="6">
    <location>
        <begin position="177"/>
        <end position="197"/>
    </location>
</feature>
<comment type="similarity">
    <text evidence="2">Belongs to the EamA transporter family.</text>
</comment>
<dbReference type="AlphaFoldDB" id="A0A7W4IHF9"/>
<feature type="transmembrane region" description="Helical" evidence="6">
    <location>
        <begin position="264"/>
        <end position="282"/>
    </location>
</feature>
<evidence type="ECO:0000256" key="6">
    <source>
        <dbReference type="SAM" id="Phobius"/>
    </source>
</evidence>
<evidence type="ECO:0000256" key="3">
    <source>
        <dbReference type="ARBA" id="ARBA00022692"/>
    </source>
</evidence>
<feature type="transmembrane region" description="Helical" evidence="6">
    <location>
        <begin position="94"/>
        <end position="113"/>
    </location>
</feature>
<feature type="domain" description="EamA" evidence="7">
    <location>
        <begin position="11"/>
        <end position="135"/>
    </location>
</feature>
<feature type="transmembrane region" description="Helical" evidence="6">
    <location>
        <begin position="67"/>
        <end position="88"/>
    </location>
</feature>
<evidence type="ECO:0000313" key="8">
    <source>
        <dbReference type="EMBL" id="MBB2162752.1"/>
    </source>
</evidence>
<keyword evidence="3 6" id="KW-0812">Transmembrane</keyword>
<dbReference type="PANTHER" id="PTHR32322:SF2">
    <property type="entry name" value="EAMA DOMAIN-CONTAINING PROTEIN"/>
    <property type="match status" value="1"/>
</dbReference>
<keyword evidence="4 6" id="KW-1133">Transmembrane helix</keyword>
<name>A0A7W4IHF9_9PROT</name>
<dbReference type="Proteomes" id="UP000589085">
    <property type="component" value="Unassembled WGS sequence"/>
</dbReference>
<feature type="domain" description="EamA" evidence="7">
    <location>
        <begin position="148"/>
        <end position="279"/>
    </location>
</feature>
<feature type="transmembrane region" description="Helical" evidence="6">
    <location>
        <begin position="237"/>
        <end position="258"/>
    </location>
</feature>
<comment type="caution">
    <text evidence="8">The sequence shown here is derived from an EMBL/GenBank/DDBJ whole genome shotgun (WGS) entry which is preliminary data.</text>
</comment>
<dbReference type="Pfam" id="PF00892">
    <property type="entry name" value="EamA"/>
    <property type="match status" value="2"/>
</dbReference>